<organism evidence="1 2">
    <name type="scientific">Haematococcus lacustris</name>
    <name type="common">Green alga</name>
    <name type="synonym">Haematococcus pluvialis</name>
    <dbReference type="NCBI Taxonomy" id="44745"/>
    <lineage>
        <taxon>Eukaryota</taxon>
        <taxon>Viridiplantae</taxon>
        <taxon>Chlorophyta</taxon>
        <taxon>core chlorophytes</taxon>
        <taxon>Chlorophyceae</taxon>
        <taxon>CS clade</taxon>
        <taxon>Chlamydomonadales</taxon>
        <taxon>Haematococcaceae</taxon>
        <taxon>Haematococcus</taxon>
    </lineage>
</organism>
<sequence>MLQMQVSGGGAACLYTAQLK</sequence>
<dbReference type="EMBL" id="BLLF01000256">
    <property type="protein sequence ID" value="GFH09717.1"/>
    <property type="molecule type" value="Genomic_DNA"/>
</dbReference>
<comment type="caution">
    <text evidence="1">The sequence shown here is derived from an EMBL/GenBank/DDBJ whole genome shotgun (WGS) entry which is preliminary data.</text>
</comment>
<reference evidence="1 2" key="1">
    <citation type="submission" date="2020-02" db="EMBL/GenBank/DDBJ databases">
        <title>Draft genome sequence of Haematococcus lacustris strain NIES-144.</title>
        <authorList>
            <person name="Morimoto D."/>
            <person name="Nakagawa S."/>
            <person name="Yoshida T."/>
            <person name="Sawayama S."/>
        </authorList>
    </citation>
    <scope>NUCLEOTIDE SEQUENCE [LARGE SCALE GENOMIC DNA]</scope>
    <source>
        <strain evidence="1 2">NIES-144</strain>
    </source>
</reference>
<protein>
    <submittedName>
        <fullName evidence="1">Uncharacterized protein</fullName>
    </submittedName>
</protein>
<keyword evidence="2" id="KW-1185">Reference proteome</keyword>
<evidence type="ECO:0000313" key="2">
    <source>
        <dbReference type="Proteomes" id="UP000485058"/>
    </source>
</evidence>
<name>A0A699YHQ8_HAELA</name>
<evidence type="ECO:0000313" key="1">
    <source>
        <dbReference type="EMBL" id="GFH09717.1"/>
    </source>
</evidence>
<dbReference type="AlphaFoldDB" id="A0A699YHQ8"/>
<dbReference type="Proteomes" id="UP000485058">
    <property type="component" value="Unassembled WGS sequence"/>
</dbReference>
<accession>A0A699YHQ8</accession>
<proteinExistence type="predicted"/>
<gene>
    <name evidence="1" type="ORF">HaLaN_04909</name>
</gene>